<protein>
    <submittedName>
        <fullName evidence="3">Tripartite tricarboxylate transporter TctB family protein</fullName>
    </submittedName>
</protein>
<dbReference type="Pfam" id="PF07331">
    <property type="entry name" value="TctB"/>
    <property type="match status" value="1"/>
</dbReference>
<dbReference type="RefSeq" id="WP_151422380.1">
    <property type="nucleotide sequence ID" value="NZ_CANKVH010000007.1"/>
</dbReference>
<dbReference type="EMBL" id="WBJX01000001">
    <property type="protein sequence ID" value="KAB1639417.1"/>
    <property type="molecule type" value="Genomic_DNA"/>
</dbReference>
<dbReference type="Proteomes" id="UP000490386">
    <property type="component" value="Unassembled WGS sequence"/>
</dbReference>
<feature type="transmembrane region" description="Helical" evidence="1">
    <location>
        <begin position="28"/>
        <end position="48"/>
    </location>
</feature>
<keyword evidence="1" id="KW-0812">Transmembrane</keyword>
<evidence type="ECO:0000313" key="3">
    <source>
        <dbReference type="EMBL" id="KAB1639417.1"/>
    </source>
</evidence>
<sequence>MTAHTETHLDDVDTGGAKQSWWTGRSGLIFPGILAAFASYLLYGQLTMDVAPDTDPPGPGFFPGAIIALLYLFAVLLAIGIIRKPQLPEDVHSDLRTAEISVLGQGGPRWYSDWSRVAWAVGGFVAFILLLQPLGWIIAAGLLFWTMARAFASPTPLRDILVSLTFSSVLYLLFAGLLSVNLPAGSIFGGGI</sequence>
<accession>A0A7J5B5M1</accession>
<proteinExistence type="predicted"/>
<dbReference type="InterPro" id="IPR009936">
    <property type="entry name" value="DUF1468"/>
</dbReference>
<name>A0A7J5B5M1_9MICO</name>
<keyword evidence="1" id="KW-0472">Membrane</keyword>
<feature type="transmembrane region" description="Helical" evidence="1">
    <location>
        <begin position="117"/>
        <end position="148"/>
    </location>
</feature>
<evidence type="ECO:0000256" key="1">
    <source>
        <dbReference type="SAM" id="Phobius"/>
    </source>
</evidence>
<evidence type="ECO:0000259" key="2">
    <source>
        <dbReference type="Pfam" id="PF07331"/>
    </source>
</evidence>
<evidence type="ECO:0000313" key="4">
    <source>
        <dbReference type="Proteomes" id="UP000490386"/>
    </source>
</evidence>
<feature type="transmembrane region" description="Helical" evidence="1">
    <location>
        <begin position="160"/>
        <end position="180"/>
    </location>
</feature>
<gene>
    <name evidence="3" type="ORF">F8O03_03525</name>
</gene>
<keyword evidence="4" id="KW-1185">Reference proteome</keyword>
<reference evidence="3 4" key="1">
    <citation type="submission" date="2019-09" db="EMBL/GenBank/DDBJ databases">
        <title>Phylogeny of genus Pseudoclavibacter and closely related genus.</title>
        <authorList>
            <person name="Li Y."/>
        </authorList>
    </citation>
    <scope>NUCLEOTIDE SEQUENCE [LARGE SCALE GENOMIC DNA]</scope>
    <source>
        <strain evidence="3 4">THG-MD12</strain>
    </source>
</reference>
<organism evidence="3 4">
    <name type="scientific">Pseudoclavibacter terrae</name>
    <dbReference type="NCBI Taxonomy" id="1530195"/>
    <lineage>
        <taxon>Bacteria</taxon>
        <taxon>Bacillati</taxon>
        <taxon>Actinomycetota</taxon>
        <taxon>Actinomycetes</taxon>
        <taxon>Micrococcales</taxon>
        <taxon>Microbacteriaceae</taxon>
        <taxon>Pseudoclavibacter</taxon>
    </lineage>
</organism>
<feature type="domain" description="DUF1468" evidence="2">
    <location>
        <begin position="29"/>
        <end position="183"/>
    </location>
</feature>
<feature type="transmembrane region" description="Helical" evidence="1">
    <location>
        <begin position="60"/>
        <end position="82"/>
    </location>
</feature>
<dbReference type="OrthoDB" id="5119225at2"/>
<dbReference type="AlphaFoldDB" id="A0A7J5B5M1"/>
<comment type="caution">
    <text evidence="3">The sequence shown here is derived from an EMBL/GenBank/DDBJ whole genome shotgun (WGS) entry which is preliminary data.</text>
</comment>
<keyword evidence="1" id="KW-1133">Transmembrane helix</keyword>